<evidence type="ECO:0000313" key="1">
    <source>
        <dbReference type="EnsemblMetazoa" id="GAUT035014-PA"/>
    </source>
</evidence>
<dbReference type="Proteomes" id="UP000078200">
    <property type="component" value="Unassembled WGS sequence"/>
</dbReference>
<protein>
    <submittedName>
        <fullName evidence="1">Uncharacterized protein</fullName>
    </submittedName>
</protein>
<proteinExistence type="predicted"/>
<dbReference type="EnsemblMetazoa" id="GAUT035014-RA">
    <property type="protein sequence ID" value="GAUT035014-PA"/>
    <property type="gene ID" value="GAUT035014"/>
</dbReference>
<organism evidence="1 2">
    <name type="scientific">Glossina austeni</name>
    <name type="common">Savannah tsetse fly</name>
    <dbReference type="NCBI Taxonomy" id="7395"/>
    <lineage>
        <taxon>Eukaryota</taxon>
        <taxon>Metazoa</taxon>
        <taxon>Ecdysozoa</taxon>
        <taxon>Arthropoda</taxon>
        <taxon>Hexapoda</taxon>
        <taxon>Insecta</taxon>
        <taxon>Pterygota</taxon>
        <taxon>Neoptera</taxon>
        <taxon>Endopterygota</taxon>
        <taxon>Diptera</taxon>
        <taxon>Brachycera</taxon>
        <taxon>Muscomorpha</taxon>
        <taxon>Hippoboscoidea</taxon>
        <taxon>Glossinidae</taxon>
        <taxon>Glossina</taxon>
    </lineage>
</organism>
<name>A0A1A9VES8_GLOAU</name>
<dbReference type="VEuPathDB" id="VectorBase:GAUT035014"/>
<evidence type="ECO:0000313" key="2">
    <source>
        <dbReference type="Proteomes" id="UP000078200"/>
    </source>
</evidence>
<keyword evidence="2" id="KW-1185">Reference proteome</keyword>
<dbReference type="AlphaFoldDB" id="A0A1A9VES8"/>
<reference evidence="1" key="1">
    <citation type="submission" date="2020-05" db="UniProtKB">
        <authorList>
            <consortium name="EnsemblMetazoa"/>
        </authorList>
    </citation>
    <scope>IDENTIFICATION</scope>
    <source>
        <strain evidence="1">TTRI</strain>
    </source>
</reference>
<accession>A0A1A9VES8</accession>
<sequence>MLSIFHYVEQICCNICETESTSDGRKGRNCSHEAMGLSAKIGSSSSSSSYLFVSGRQVSATQFMTHIGALKIISKTQLHPLKLITFTVYINISVNVGKQAED</sequence>